<protein>
    <submittedName>
        <fullName evidence="1">Uncharacterized protein</fullName>
    </submittedName>
</protein>
<name>A0A0E9TJ85_ANGAN</name>
<evidence type="ECO:0000313" key="1">
    <source>
        <dbReference type="EMBL" id="JAH53671.1"/>
    </source>
</evidence>
<dbReference type="AlphaFoldDB" id="A0A0E9TJ85"/>
<organism evidence="1">
    <name type="scientific">Anguilla anguilla</name>
    <name type="common">European freshwater eel</name>
    <name type="synonym">Muraena anguilla</name>
    <dbReference type="NCBI Taxonomy" id="7936"/>
    <lineage>
        <taxon>Eukaryota</taxon>
        <taxon>Metazoa</taxon>
        <taxon>Chordata</taxon>
        <taxon>Craniata</taxon>
        <taxon>Vertebrata</taxon>
        <taxon>Euteleostomi</taxon>
        <taxon>Actinopterygii</taxon>
        <taxon>Neopterygii</taxon>
        <taxon>Teleostei</taxon>
        <taxon>Anguilliformes</taxon>
        <taxon>Anguillidae</taxon>
        <taxon>Anguilla</taxon>
    </lineage>
</organism>
<proteinExistence type="predicted"/>
<accession>A0A0E9TJ85</accession>
<dbReference type="EMBL" id="GBXM01054906">
    <property type="protein sequence ID" value="JAH53671.1"/>
    <property type="molecule type" value="Transcribed_RNA"/>
</dbReference>
<sequence length="52" mass="5953">MWCISESSKRLPLLIKRQPRIDWVGGNIRADADWLEMREPTDGILGQTAKAE</sequence>
<reference evidence="1" key="2">
    <citation type="journal article" date="2015" name="Fish Shellfish Immunol.">
        <title>Early steps in the European eel (Anguilla anguilla)-Vibrio vulnificus interaction in the gills: Role of the RtxA13 toxin.</title>
        <authorList>
            <person name="Callol A."/>
            <person name="Pajuelo D."/>
            <person name="Ebbesson L."/>
            <person name="Teles M."/>
            <person name="MacKenzie S."/>
            <person name="Amaro C."/>
        </authorList>
    </citation>
    <scope>NUCLEOTIDE SEQUENCE</scope>
</reference>
<reference evidence="1" key="1">
    <citation type="submission" date="2014-11" db="EMBL/GenBank/DDBJ databases">
        <authorList>
            <person name="Amaro Gonzalez C."/>
        </authorList>
    </citation>
    <scope>NUCLEOTIDE SEQUENCE</scope>
</reference>